<organism evidence="1 2">
    <name type="scientific">Microscilla marina ATCC 23134</name>
    <dbReference type="NCBI Taxonomy" id="313606"/>
    <lineage>
        <taxon>Bacteria</taxon>
        <taxon>Pseudomonadati</taxon>
        <taxon>Bacteroidota</taxon>
        <taxon>Cytophagia</taxon>
        <taxon>Cytophagales</taxon>
        <taxon>Microscillaceae</taxon>
        <taxon>Microscilla</taxon>
    </lineage>
</organism>
<sequence length="176" mass="19808">MQLIDKATSKGIIYHVFRDEEGLLFVKFDNGHLSAATGRPILKQLGKGSIKDDGTFTGILTMKDKHGHYLDPHVRGSYVLRLLIDTEINSGKNFERFKSTWVAGSGISDNLNTFNKGLAQELSEPEAARQTWTGQWLKKNYDFEQVHHVKGQYTLAPNINGTPCRHYTEVTVVFSP</sequence>
<dbReference type="EMBL" id="AAWS01000027">
    <property type="protein sequence ID" value="EAY27021.1"/>
    <property type="molecule type" value="Genomic_DNA"/>
</dbReference>
<evidence type="ECO:0000313" key="2">
    <source>
        <dbReference type="Proteomes" id="UP000004095"/>
    </source>
</evidence>
<evidence type="ECO:0000313" key="1">
    <source>
        <dbReference type="EMBL" id="EAY27021.1"/>
    </source>
</evidence>
<keyword evidence="2" id="KW-1185">Reference proteome</keyword>
<comment type="caution">
    <text evidence="1">The sequence shown here is derived from an EMBL/GenBank/DDBJ whole genome shotgun (WGS) entry which is preliminary data.</text>
</comment>
<proteinExistence type="predicted"/>
<dbReference type="RefSeq" id="WP_004156361.1">
    <property type="nucleotide sequence ID" value="NZ_AAWS01000027.1"/>
</dbReference>
<protein>
    <submittedName>
        <fullName evidence="1">Uncharacterized protein</fullName>
    </submittedName>
</protein>
<dbReference type="Proteomes" id="UP000004095">
    <property type="component" value="Unassembled WGS sequence"/>
</dbReference>
<dbReference type="AlphaFoldDB" id="A1ZRD1"/>
<name>A1ZRD1_MICM2</name>
<gene>
    <name evidence="1" type="ORF">M23134_04709</name>
</gene>
<reference evidence="1 2" key="1">
    <citation type="submission" date="2007-01" db="EMBL/GenBank/DDBJ databases">
        <authorList>
            <person name="Haygood M."/>
            <person name="Podell S."/>
            <person name="Anderson C."/>
            <person name="Hopkinson B."/>
            <person name="Roe K."/>
            <person name="Barbeau K."/>
            <person name="Gaasterland T."/>
            <person name="Ferriera S."/>
            <person name="Johnson J."/>
            <person name="Kravitz S."/>
            <person name="Beeson K."/>
            <person name="Sutton G."/>
            <person name="Rogers Y.-H."/>
            <person name="Friedman R."/>
            <person name="Frazier M."/>
            <person name="Venter J.C."/>
        </authorList>
    </citation>
    <scope>NUCLEOTIDE SEQUENCE [LARGE SCALE GENOMIC DNA]</scope>
    <source>
        <strain evidence="1 2">ATCC 23134</strain>
    </source>
</reference>
<accession>A1ZRD1</accession>